<feature type="transmembrane region" description="Helical" evidence="8">
    <location>
        <begin position="411"/>
        <end position="432"/>
    </location>
</feature>
<dbReference type="STRING" id="1238182.C882_3531"/>
<evidence type="ECO:0000256" key="8">
    <source>
        <dbReference type="SAM" id="Phobius"/>
    </source>
</evidence>
<evidence type="ECO:0000256" key="4">
    <source>
        <dbReference type="ARBA" id="ARBA00022692"/>
    </source>
</evidence>
<gene>
    <name evidence="9" type="ORF">C882_3531</name>
</gene>
<keyword evidence="10" id="KW-1185">Reference proteome</keyword>
<dbReference type="PANTHER" id="PTHR43044">
    <property type="match status" value="1"/>
</dbReference>
<dbReference type="InterPro" id="IPR005614">
    <property type="entry name" value="NrfD-like"/>
</dbReference>
<dbReference type="eggNOG" id="COG5557">
    <property type="taxonomic scope" value="Bacteria"/>
</dbReference>
<keyword evidence="4 8" id="KW-0812">Transmembrane</keyword>
<dbReference type="AlphaFoldDB" id="K9H0K2"/>
<dbReference type="RefSeq" id="WP_009539649.1">
    <property type="nucleotide sequence ID" value="NZ_ANHY01000005.1"/>
</dbReference>
<evidence type="ECO:0000256" key="2">
    <source>
        <dbReference type="ARBA" id="ARBA00008929"/>
    </source>
</evidence>
<comment type="caution">
    <text evidence="9">The sequence shown here is derived from an EMBL/GenBank/DDBJ whole genome shotgun (WGS) entry which is preliminary data.</text>
</comment>
<feature type="transmembrane region" description="Helical" evidence="8">
    <location>
        <begin position="162"/>
        <end position="185"/>
    </location>
</feature>
<feature type="transmembrane region" description="Helical" evidence="8">
    <location>
        <begin position="81"/>
        <end position="105"/>
    </location>
</feature>
<protein>
    <submittedName>
        <fullName evidence="9">Molybdopterin oxidoreductase</fullName>
    </submittedName>
</protein>
<evidence type="ECO:0000256" key="7">
    <source>
        <dbReference type="SAM" id="MobiDB-lite"/>
    </source>
</evidence>
<dbReference type="PANTHER" id="PTHR43044:SF2">
    <property type="entry name" value="POLYSULPHIDE REDUCTASE NRFD"/>
    <property type="match status" value="1"/>
</dbReference>
<keyword evidence="3" id="KW-1003">Cell membrane</keyword>
<evidence type="ECO:0000313" key="9">
    <source>
        <dbReference type="EMBL" id="EKV31780.1"/>
    </source>
</evidence>
<evidence type="ECO:0000256" key="5">
    <source>
        <dbReference type="ARBA" id="ARBA00022989"/>
    </source>
</evidence>
<organism evidence="9 10">
    <name type="scientific">Caenispirillum salinarum AK4</name>
    <dbReference type="NCBI Taxonomy" id="1238182"/>
    <lineage>
        <taxon>Bacteria</taxon>
        <taxon>Pseudomonadati</taxon>
        <taxon>Pseudomonadota</taxon>
        <taxon>Alphaproteobacteria</taxon>
        <taxon>Rhodospirillales</taxon>
        <taxon>Novispirillaceae</taxon>
        <taxon>Caenispirillum</taxon>
    </lineage>
</organism>
<evidence type="ECO:0000313" key="10">
    <source>
        <dbReference type="Proteomes" id="UP000009881"/>
    </source>
</evidence>
<dbReference type="EMBL" id="ANHY01000005">
    <property type="protein sequence ID" value="EKV31780.1"/>
    <property type="molecule type" value="Genomic_DNA"/>
</dbReference>
<feature type="region of interest" description="Disordered" evidence="7">
    <location>
        <begin position="452"/>
        <end position="471"/>
    </location>
</feature>
<accession>K9H0K2</accession>
<sequence>MAETVKPRLYPLHGGDLTAAEAQIADIPHRFPLRKRWWIALGLAALLTLVLLGTVGATFAEGIGLWGNNAPNYWGMAIMNYVWWIGIGNAGTMISALLLLLGQGWRNSLNRLAETMTVFAVVCAGIFPIIHLGRPGFVLYMFPYPNTMGLWPQFRSPLFMDVTAVFVYLLVSLMFWYVGMIPDFASLRDRAPTRRRAVVYGVLALGWRNSARHWLNWWSAYKGCALLAVPLVISVHSGVALLFAMGPQAGWHTTVFPPFFVIGALFSGFAVVAMLAVGLRSIFSLDALITTRHLDVLGKVLLATGLMTSYGYVMEAFTMWWSGDPYEMNTLMDRFTGDYAWAWWSTIACNLVLIQLLWFRAFRVTPALLFLMGLVATVGMWLERFMLVVTALYRPFIPAADGFYTPTYVEWLIFAGTLGLFGLLYLLFIRFLPLLSGFEVKETLAEMARKRGEAVGPAGPRATAAAKEAPR</sequence>
<feature type="transmembrane region" description="Helical" evidence="8">
    <location>
        <begin position="258"/>
        <end position="279"/>
    </location>
</feature>
<name>K9H0K2_9PROT</name>
<evidence type="ECO:0000256" key="6">
    <source>
        <dbReference type="ARBA" id="ARBA00023136"/>
    </source>
</evidence>
<dbReference type="Proteomes" id="UP000009881">
    <property type="component" value="Unassembled WGS sequence"/>
</dbReference>
<feature type="transmembrane region" description="Helical" evidence="8">
    <location>
        <begin position="300"/>
        <end position="321"/>
    </location>
</feature>
<evidence type="ECO:0000256" key="3">
    <source>
        <dbReference type="ARBA" id="ARBA00022475"/>
    </source>
</evidence>
<feature type="transmembrane region" description="Helical" evidence="8">
    <location>
        <begin position="341"/>
        <end position="361"/>
    </location>
</feature>
<comment type="similarity">
    <text evidence="2">Belongs to the NrfD family.</text>
</comment>
<dbReference type="GO" id="GO:0005886">
    <property type="term" value="C:plasma membrane"/>
    <property type="evidence" value="ECO:0007669"/>
    <property type="project" value="UniProtKB-SubCell"/>
</dbReference>
<proteinExistence type="inferred from homology"/>
<comment type="subcellular location">
    <subcellularLocation>
        <location evidence="1">Cell membrane</location>
        <topology evidence="1">Multi-pass membrane protein</topology>
    </subcellularLocation>
</comment>
<dbReference type="PATRIC" id="fig|1238182.3.peg.1202"/>
<feature type="transmembrane region" description="Helical" evidence="8">
    <location>
        <begin position="117"/>
        <end position="142"/>
    </location>
</feature>
<feature type="transmembrane region" description="Helical" evidence="8">
    <location>
        <begin position="368"/>
        <end position="391"/>
    </location>
</feature>
<feature type="transmembrane region" description="Helical" evidence="8">
    <location>
        <begin position="224"/>
        <end position="246"/>
    </location>
</feature>
<evidence type="ECO:0000256" key="1">
    <source>
        <dbReference type="ARBA" id="ARBA00004651"/>
    </source>
</evidence>
<feature type="transmembrane region" description="Helical" evidence="8">
    <location>
        <begin position="37"/>
        <end position="61"/>
    </location>
</feature>
<keyword evidence="6 8" id="KW-0472">Membrane</keyword>
<keyword evidence="5 8" id="KW-1133">Transmembrane helix</keyword>
<dbReference type="Pfam" id="PF03916">
    <property type="entry name" value="NrfD"/>
    <property type="match status" value="1"/>
</dbReference>
<dbReference type="OrthoDB" id="9806499at2"/>
<reference evidence="9 10" key="1">
    <citation type="journal article" date="2013" name="Genome Announc.">
        <title>Draft Genome Sequence of an Alphaproteobacterium, Caenispirillum salinarum AK4(T), Isolated from a Solar Saltern.</title>
        <authorList>
            <person name="Khatri I."/>
            <person name="Singh A."/>
            <person name="Korpole S."/>
            <person name="Pinnaka A.K."/>
            <person name="Subramanian S."/>
        </authorList>
    </citation>
    <scope>NUCLEOTIDE SEQUENCE [LARGE SCALE GENOMIC DNA]</scope>
    <source>
        <strain evidence="9 10">AK4</strain>
    </source>
</reference>